<feature type="transmembrane region" description="Helical" evidence="1">
    <location>
        <begin position="28"/>
        <end position="48"/>
    </location>
</feature>
<proteinExistence type="predicted"/>
<dbReference type="AlphaFoldDB" id="A0A2P2MS75"/>
<keyword evidence="1" id="KW-1133">Transmembrane helix</keyword>
<keyword evidence="1" id="KW-0472">Membrane</keyword>
<organism evidence="2">
    <name type="scientific">Rhizophora mucronata</name>
    <name type="common">Asiatic mangrove</name>
    <dbReference type="NCBI Taxonomy" id="61149"/>
    <lineage>
        <taxon>Eukaryota</taxon>
        <taxon>Viridiplantae</taxon>
        <taxon>Streptophyta</taxon>
        <taxon>Embryophyta</taxon>
        <taxon>Tracheophyta</taxon>
        <taxon>Spermatophyta</taxon>
        <taxon>Magnoliopsida</taxon>
        <taxon>eudicotyledons</taxon>
        <taxon>Gunneridae</taxon>
        <taxon>Pentapetalae</taxon>
        <taxon>rosids</taxon>
        <taxon>fabids</taxon>
        <taxon>Malpighiales</taxon>
        <taxon>Rhizophoraceae</taxon>
        <taxon>Rhizophora</taxon>
    </lineage>
</organism>
<evidence type="ECO:0000256" key="1">
    <source>
        <dbReference type="SAM" id="Phobius"/>
    </source>
</evidence>
<dbReference type="EMBL" id="GGEC01052610">
    <property type="protein sequence ID" value="MBX33094.1"/>
    <property type="molecule type" value="Transcribed_RNA"/>
</dbReference>
<accession>A0A2P2MS75</accession>
<name>A0A2P2MS75_RHIMU</name>
<reference evidence="2" key="1">
    <citation type="submission" date="2018-02" db="EMBL/GenBank/DDBJ databases">
        <title>Rhizophora mucronata_Transcriptome.</title>
        <authorList>
            <person name="Meera S.P."/>
            <person name="Sreeshan A."/>
            <person name="Augustine A."/>
        </authorList>
    </citation>
    <scope>NUCLEOTIDE SEQUENCE</scope>
    <source>
        <tissue evidence="2">Leaf</tissue>
    </source>
</reference>
<keyword evidence="1" id="KW-0812">Transmembrane</keyword>
<sequence length="118" mass="13539">MKPAKSFASFSQQQIKRGHLDINHGFHLSWSLFQINSYLLVVLLLVVCQLKHKCTDISTLAFRLFFCIERVAHSTPRSSEIGMFGKLVNLLRIYSPPYPQYLSAFMVFVTRSLNIGTE</sequence>
<protein>
    <submittedName>
        <fullName evidence="2">Uncharacterized protein</fullName>
    </submittedName>
</protein>
<evidence type="ECO:0000313" key="2">
    <source>
        <dbReference type="EMBL" id="MBX33094.1"/>
    </source>
</evidence>